<proteinExistence type="predicted"/>
<keyword evidence="1" id="KW-0472">Membrane</keyword>
<keyword evidence="1" id="KW-1133">Transmembrane helix</keyword>
<feature type="transmembrane region" description="Helical" evidence="1">
    <location>
        <begin position="64"/>
        <end position="82"/>
    </location>
</feature>
<dbReference type="Proteomes" id="UP000030528">
    <property type="component" value="Unassembled WGS sequence"/>
</dbReference>
<evidence type="ECO:0000313" key="2">
    <source>
        <dbReference type="EMBL" id="KGX94070.1"/>
    </source>
</evidence>
<dbReference type="AlphaFoldDB" id="A0A0A5GSF3"/>
<keyword evidence="1" id="KW-0812">Transmembrane</keyword>
<gene>
    <name evidence="2" type="ORF">N781_01190</name>
</gene>
<evidence type="ECO:0000313" key="3">
    <source>
        <dbReference type="Proteomes" id="UP000030528"/>
    </source>
</evidence>
<dbReference type="STRING" id="1385510.GCA_000425205_00240"/>
<dbReference type="RefSeq" id="WP_026799061.1">
    <property type="nucleotide sequence ID" value="NZ_AULI01000001.1"/>
</dbReference>
<name>A0A0A5GSF3_9BACI</name>
<accession>A0A0A5GSF3</accession>
<comment type="caution">
    <text evidence="2">The sequence shown here is derived from an EMBL/GenBank/DDBJ whole genome shotgun (WGS) entry which is preliminary data.</text>
</comment>
<dbReference type="EMBL" id="AVPE01000001">
    <property type="protein sequence ID" value="KGX94070.1"/>
    <property type="molecule type" value="Genomic_DNA"/>
</dbReference>
<keyword evidence="3" id="KW-1185">Reference proteome</keyword>
<evidence type="ECO:0000256" key="1">
    <source>
        <dbReference type="SAM" id="Phobius"/>
    </source>
</evidence>
<reference evidence="2 3" key="1">
    <citation type="submission" date="2013-08" db="EMBL/GenBank/DDBJ databases">
        <authorList>
            <person name="Huang J."/>
            <person name="Wang G."/>
        </authorList>
    </citation>
    <scope>NUCLEOTIDE SEQUENCE [LARGE SCALE GENOMIC DNA]</scope>
    <source>
        <strain evidence="2 3">JSM 076056</strain>
    </source>
</reference>
<feature type="transmembrane region" description="Helical" evidence="1">
    <location>
        <begin position="12"/>
        <end position="30"/>
    </location>
</feature>
<organism evidence="2 3">
    <name type="scientific">Pontibacillus halophilus JSM 076056 = DSM 19796</name>
    <dbReference type="NCBI Taxonomy" id="1385510"/>
    <lineage>
        <taxon>Bacteria</taxon>
        <taxon>Bacillati</taxon>
        <taxon>Bacillota</taxon>
        <taxon>Bacilli</taxon>
        <taxon>Bacillales</taxon>
        <taxon>Bacillaceae</taxon>
        <taxon>Pontibacillus</taxon>
    </lineage>
</organism>
<protein>
    <submittedName>
        <fullName evidence="2">Uncharacterized protein</fullName>
    </submittedName>
</protein>
<sequence length="83" mass="9423">MKRHPAVKFMQLQLACVGFALFLGVLYLFFRSYNFLLLFILIALAGSLASEALIHLSQNDRLNVGIKALQTFLLLLFSVLLFF</sequence>
<feature type="transmembrane region" description="Helical" evidence="1">
    <location>
        <begin position="36"/>
        <end position="57"/>
    </location>
</feature>